<dbReference type="PROSITE" id="PS00455">
    <property type="entry name" value="AMP_BINDING"/>
    <property type="match status" value="1"/>
</dbReference>
<dbReference type="InterPro" id="IPR009081">
    <property type="entry name" value="PP-bd_ACP"/>
</dbReference>
<dbReference type="RefSeq" id="WP_270681557.1">
    <property type="nucleotide sequence ID" value="NZ_JAQFWP010000124.1"/>
</dbReference>
<comment type="cofactor">
    <cofactor evidence="1">
        <name>pantetheine 4'-phosphate</name>
        <dbReference type="ChEBI" id="CHEBI:47942"/>
    </cofactor>
</comment>
<dbReference type="InterPro" id="IPR010071">
    <property type="entry name" value="AA_adenyl_dom"/>
</dbReference>
<feature type="non-terminal residue" evidence="6">
    <location>
        <position position="1768"/>
    </location>
</feature>
<feature type="compositionally biased region" description="Low complexity" evidence="4">
    <location>
        <begin position="96"/>
        <end position="107"/>
    </location>
</feature>
<dbReference type="Pfam" id="PF13193">
    <property type="entry name" value="AMP-binding_C"/>
    <property type="match status" value="2"/>
</dbReference>
<dbReference type="CDD" id="cd19540">
    <property type="entry name" value="LCL_NRPS-like"/>
    <property type="match status" value="2"/>
</dbReference>
<dbReference type="InterPro" id="IPR036736">
    <property type="entry name" value="ACP-like_sf"/>
</dbReference>
<feature type="domain" description="Carrier" evidence="5">
    <location>
        <begin position="1198"/>
        <end position="1273"/>
    </location>
</feature>
<dbReference type="SMART" id="SM00823">
    <property type="entry name" value="PKS_PP"/>
    <property type="match status" value="2"/>
</dbReference>
<evidence type="ECO:0000256" key="4">
    <source>
        <dbReference type="SAM" id="MobiDB-lite"/>
    </source>
</evidence>
<dbReference type="Proteomes" id="UP001165685">
    <property type="component" value="Unassembled WGS sequence"/>
</dbReference>
<keyword evidence="3" id="KW-0597">Phosphoprotein</keyword>
<dbReference type="Gene3D" id="3.30.559.10">
    <property type="entry name" value="Chloramphenicol acetyltransferase-like domain"/>
    <property type="match status" value="2"/>
</dbReference>
<evidence type="ECO:0000256" key="1">
    <source>
        <dbReference type="ARBA" id="ARBA00001957"/>
    </source>
</evidence>
<dbReference type="InterPro" id="IPR006162">
    <property type="entry name" value="Ppantetheine_attach_site"/>
</dbReference>
<dbReference type="PROSITE" id="PS50075">
    <property type="entry name" value="CARRIER"/>
    <property type="match status" value="2"/>
</dbReference>
<dbReference type="Gene3D" id="3.40.50.980">
    <property type="match status" value="2"/>
</dbReference>
<dbReference type="InterPro" id="IPR023213">
    <property type="entry name" value="CAT-like_dom_sf"/>
</dbReference>
<dbReference type="CDD" id="cd17646">
    <property type="entry name" value="A_NRPS_AB3403-like"/>
    <property type="match status" value="1"/>
</dbReference>
<evidence type="ECO:0000313" key="7">
    <source>
        <dbReference type="Proteomes" id="UP001165685"/>
    </source>
</evidence>
<evidence type="ECO:0000256" key="2">
    <source>
        <dbReference type="ARBA" id="ARBA00022450"/>
    </source>
</evidence>
<dbReference type="InterPro" id="IPR020845">
    <property type="entry name" value="AMP-binding_CS"/>
</dbReference>
<dbReference type="InterPro" id="IPR000873">
    <property type="entry name" value="AMP-dep_synth/lig_dom"/>
</dbReference>
<feature type="domain" description="Carrier" evidence="5">
    <location>
        <begin position="111"/>
        <end position="186"/>
    </location>
</feature>
<feature type="region of interest" description="Disordered" evidence="4">
    <location>
        <begin position="184"/>
        <end position="209"/>
    </location>
</feature>
<organism evidence="6 7">
    <name type="scientific">Nocardiopsis suaedae</name>
    <dbReference type="NCBI Taxonomy" id="3018444"/>
    <lineage>
        <taxon>Bacteria</taxon>
        <taxon>Bacillati</taxon>
        <taxon>Actinomycetota</taxon>
        <taxon>Actinomycetes</taxon>
        <taxon>Streptosporangiales</taxon>
        <taxon>Nocardiopsidaceae</taxon>
        <taxon>Nocardiopsis</taxon>
    </lineage>
</organism>
<dbReference type="InterPro" id="IPR025110">
    <property type="entry name" value="AMP-bd_C"/>
</dbReference>
<dbReference type="PANTHER" id="PTHR45527:SF1">
    <property type="entry name" value="FATTY ACID SYNTHASE"/>
    <property type="match status" value="1"/>
</dbReference>
<accession>A0ABT4TWB9</accession>
<dbReference type="PROSITE" id="PS00012">
    <property type="entry name" value="PHOSPHOPANTETHEINE"/>
    <property type="match status" value="2"/>
</dbReference>
<dbReference type="Pfam" id="PF00501">
    <property type="entry name" value="AMP-binding"/>
    <property type="match status" value="1"/>
</dbReference>
<dbReference type="SUPFAM" id="SSF47336">
    <property type="entry name" value="ACP-like"/>
    <property type="match status" value="2"/>
</dbReference>
<gene>
    <name evidence="6" type="ORF">O4U47_30990</name>
</gene>
<dbReference type="Gene3D" id="3.30.559.30">
    <property type="entry name" value="Nonribosomal peptide synthetase, condensation domain"/>
    <property type="match status" value="2"/>
</dbReference>
<evidence type="ECO:0000259" key="5">
    <source>
        <dbReference type="PROSITE" id="PS50075"/>
    </source>
</evidence>
<sequence>DQQVKVRGFRIELGEVEAELTRLPGVAQGAVAVREDTSGQAYLAAYTVPGPGAPPGPSALRAAMAERLPDYMVPSVFTALDALPLTENGKIDRKALPAPDAAGSGPAADREPRTGLERDLCAVAADVLGLPAVGVHDDFFALGGHSLSAARAANRVRAALGADITVRDVFDAPTPARLAARIEERGEPGRRPRPALTARTGPAPAEAPASAEQVRLWLLDGMGPGSDAYNVPWALRIKGRLDAGAVNAALRDVLVRHAVLRTRLVPGPAGTEPVQRVLAPEDLPESVLTVDAAPAEEVPARADRAARAPFDLAADLPSRFTLLRTGDDEHLLLAVFHHAAVDEWSQEPFLRDLDTAYRARAAGAAPGWAPLPVQYTDYAVWQRELLGSQDDPDSRAVRQREFWRRALDGLPAELPLPADRPRPAAPSATGGVVRFAVSAELRRAADALATASGATRFMVLRSTLAVLLHRMGGGDDIPLGTPVTGRSDEALHDAVGMFLNTLVLRTDLSGDPGFAALLERVRAADLAAHGNADLPFEDVVDAVDPARAPGRNPLFQVMVSQQTRPDGAEGLFGLRTRLDDQVIDSAKFDLEFAFIERPGRDGLDAVVRYASALFDRPTIEDLAERFTRLLGALLADPRRPVSAAEVLLPRERRALESARSAMTRPVRNRTLAGLVSEGAVDPSATAVVAPDGTRVSRGVFDARVNRLARELVARGAGPESVVAVALPRSVDLVVALHAVVRAGAAYLPLDPELPAERLAAMLDDARPAAVVTDAATRGALPGPDLLPADLPDVLDLDDARVQGRLEVRSAAPLTDGDRRGRLDPRHPAYVIFTSGSTGRPKGVAVPHGAIVNRLEWMQGAYPLSHGDRVLQKTPASFDVSVWEFFWPLAVGVPLVVAEPGGHRDPAYLAGLVRSRGVTVCHFVPSMLRIFLDEWESAAESGDGRTDLPLRTVFASGEALGADTARRFRAVLPGVELFNLYGPTEAAVDVTAFDAAWTPEGAGSVPIGHPVWNTRVHVLDVSLNPVPDGVPGELYLAGAQLARGYAGRPDLSADRFVACPFGAPGERMYRTGDLVRRRDGGIEFLGRTDFQVKIRGQRIELGDVETALRSLPGVADAVATARPGPGGEARVIGHVVPAGDGPGLDDLRTRLTTLLPAAMVPEVLVLLPEPPLTPSGKLDRKALPDPPAAAHTGRTGGRPPAGGAERTVADVFADAVGVPVEHADDDFFALGGNSLAAARAANLLRGRFGADVRVTDVFEAPTPAALAARLGTSTEDRPPLRPGAADAYGGPIPLTGGQRGMWAAARVAGAEAAYNVPWVLRGRGDLDTRALGRAVRDVAALHEALRTVFPASGGASGGEPVQRVLTPEEAPDPVEVVDARAMGGAAAEDLLARAARRPFDLEREPAFRVTVLRTGDRAYTLLFLFHHIVVDEWSQEPFLWDLQAAYRARTRGEAPGWGPLPLRYADYAVWQRELLGSQDDPDSRAARQREFWRRALDRLPDEIALPSDRPRPRHRGAEGGTARVALPADLMSAAEKVGRGHGATRFMVLQAAVAVLLHRMGAGDDVPLGAPVTGRSDEALHDAVGMFLNTLVLRADLSGRPSFGEVLDRVRAADLAAFDNADLPFDRVVDAVGPARVAGRNPLFQVMVSHQTRPERSRRVLGLETDVDDGALHSARFDLEFEFVETPGDEGCTASVRYAADLFDRETAEGLAERLARVLAGAVAEPERPVSALDVLTPGERKELEGAGARTSRPVRNRTLAGLVSEGAV</sequence>
<protein>
    <submittedName>
        <fullName evidence="6">Amino acid adenylation domain-containing protein</fullName>
    </submittedName>
</protein>
<dbReference type="InterPro" id="IPR001242">
    <property type="entry name" value="Condensation_dom"/>
</dbReference>
<name>A0ABT4TWB9_9ACTN</name>
<feature type="region of interest" description="Disordered" evidence="4">
    <location>
        <begin position="1271"/>
        <end position="1290"/>
    </location>
</feature>
<reference evidence="6" key="1">
    <citation type="submission" date="2023-01" db="EMBL/GenBank/DDBJ databases">
        <title>Draft genome sequence of Nocardiopsis sp. LSu2-4 isolated from halophytes.</title>
        <authorList>
            <person name="Duangmal K."/>
            <person name="Chantavorakit T."/>
        </authorList>
    </citation>
    <scope>NUCLEOTIDE SEQUENCE</scope>
    <source>
        <strain evidence="6">LSu2-4</strain>
    </source>
</reference>
<dbReference type="PANTHER" id="PTHR45527">
    <property type="entry name" value="NONRIBOSOMAL PEPTIDE SYNTHETASE"/>
    <property type="match status" value="1"/>
</dbReference>
<dbReference type="EMBL" id="JAQFWP010000124">
    <property type="protein sequence ID" value="MDA2808972.1"/>
    <property type="molecule type" value="Genomic_DNA"/>
</dbReference>
<dbReference type="Gene3D" id="3.30.300.30">
    <property type="match status" value="2"/>
</dbReference>
<dbReference type="NCBIfam" id="TIGR01733">
    <property type="entry name" value="AA-adenyl-dom"/>
    <property type="match status" value="1"/>
</dbReference>
<dbReference type="InterPro" id="IPR020806">
    <property type="entry name" value="PKS_PP-bd"/>
</dbReference>
<evidence type="ECO:0000313" key="6">
    <source>
        <dbReference type="EMBL" id="MDA2808972.1"/>
    </source>
</evidence>
<dbReference type="SUPFAM" id="SSF56801">
    <property type="entry name" value="Acetyl-CoA synthetase-like"/>
    <property type="match status" value="2"/>
</dbReference>
<comment type="caution">
    <text evidence="6">The sequence shown here is derived from an EMBL/GenBank/DDBJ whole genome shotgun (WGS) entry which is preliminary data.</text>
</comment>
<dbReference type="Pfam" id="PF00550">
    <property type="entry name" value="PP-binding"/>
    <property type="match status" value="2"/>
</dbReference>
<dbReference type="Pfam" id="PF00668">
    <property type="entry name" value="Condensation"/>
    <property type="match status" value="2"/>
</dbReference>
<proteinExistence type="predicted"/>
<dbReference type="SUPFAM" id="SSF52777">
    <property type="entry name" value="CoA-dependent acyltransferases"/>
    <property type="match status" value="4"/>
</dbReference>
<dbReference type="Gene3D" id="1.10.1200.10">
    <property type="entry name" value="ACP-like"/>
    <property type="match status" value="2"/>
</dbReference>
<feature type="region of interest" description="Disordered" evidence="4">
    <location>
        <begin position="1173"/>
        <end position="1203"/>
    </location>
</feature>
<dbReference type="InterPro" id="IPR045851">
    <property type="entry name" value="AMP-bd_C_sf"/>
</dbReference>
<dbReference type="Gene3D" id="2.30.38.10">
    <property type="entry name" value="Luciferase, Domain 3"/>
    <property type="match status" value="1"/>
</dbReference>
<evidence type="ECO:0000256" key="3">
    <source>
        <dbReference type="ARBA" id="ARBA00022553"/>
    </source>
</evidence>
<feature type="non-terminal residue" evidence="6">
    <location>
        <position position="1"/>
    </location>
</feature>
<keyword evidence="7" id="KW-1185">Reference proteome</keyword>
<feature type="region of interest" description="Disordered" evidence="4">
    <location>
        <begin position="94"/>
        <end position="113"/>
    </location>
</feature>
<keyword evidence="2" id="KW-0596">Phosphopantetheine</keyword>